<dbReference type="Proteomes" id="UP000464507">
    <property type="component" value="Chromosome"/>
</dbReference>
<protein>
    <submittedName>
        <fullName evidence="2">Uncharacterized protein</fullName>
    </submittedName>
</protein>
<name>A0A7L5AIE4_9MICO</name>
<dbReference type="RefSeq" id="WP_161885929.1">
    <property type="nucleotide sequence ID" value="NZ_CP017146.1"/>
</dbReference>
<sequence>MIKQRSVIALVVGLVLTMGVVAPASALQPDNSGNPELAELRDFFDEYGVGKGAQGKLIAKHLSGGTWEAASSDNTPVATETYEEDGNDVTVNRYSDGSVNVLKVEQPADQSTERFSTQAISGCASSTSGSESRRTGCKVDFWYGLVSMSFYASFTYVTPGYDRIDEVWGARYTIGGACSTNRNFFGIQKKYENVYGPARARLEVQAQVCGVPYTTTFFLQLTVGSGGAQYTYG</sequence>
<accession>A0A7L5AIE4</accession>
<keyword evidence="1" id="KW-0732">Signal</keyword>
<dbReference type="EMBL" id="CP017146">
    <property type="protein sequence ID" value="QHO69555.1"/>
    <property type="molecule type" value="Genomic_DNA"/>
</dbReference>
<keyword evidence="3" id="KW-1185">Reference proteome</keyword>
<gene>
    <name evidence="2" type="ORF">BHD05_07785</name>
</gene>
<feature type="chain" id="PRO_5038972163" evidence="1">
    <location>
        <begin position="27"/>
        <end position="233"/>
    </location>
</feature>
<evidence type="ECO:0000256" key="1">
    <source>
        <dbReference type="SAM" id="SignalP"/>
    </source>
</evidence>
<feature type="signal peptide" evidence="1">
    <location>
        <begin position="1"/>
        <end position="26"/>
    </location>
</feature>
<dbReference type="KEGG" id="mant:BHD05_07785"/>
<organism evidence="2 3">
    <name type="scientific">Marisediminicola antarctica</name>
    <dbReference type="NCBI Taxonomy" id="674079"/>
    <lineage>
        <taxon>Bacteria</taxon>
        <taxon>Bacillati</taxon>
        <taxon>Actinomycetota</taxon>
        <taxon>Actinomycetes</taxon>
        <taxon>Micrococcales</taxon>
        <taxon>Microbacteriaceae</taxon>
        <taxon>Marisediminicola</taxon>
    </lineage>
</organism>
<evidence type="ECO:0000313" key="3">
    <source>
        <dbReference type="Proteomes" id="UP000464507"/>
    </source>
</evidence>
<dbReference type="OrthoDB" id="5107434at2"/>
<evidence type="ECO:0000313" key="2">
    <source>
        <dbReference type="EMBL" id="QHO69555.1"/>
    </source>
</evidence>
<reference evidence="2 3" key="1">
    <citation type="submission" date="2016-09" db="EMBL/GenBank/DDBJ databases">
        <title>Complete genome sequence of microbes from the polar regions.</title>
        <authorList>
            <person name="Liao L."/>
            <person name="Chen B."/>
        </authorList>
    </citation>
    <scope>NUCLEOTIDE SEQUENCE [LARGE SCALE GENOMIC DNA]</scope>
    <source>
        <strain evidence="2 3">ZS314</strain>
    </source>
</reference>
<proteinExistence type="predicted"/>
<dbReference type="AlphaFoldDB" id="A0A7L5AIE4"/>